<name>A0ABW2YJ87_9GAMM</name>
<proteinExistence type="predicted"/>
<gene>
    <name evidence="3" type="ORF">ACFQZQ_04045</name>
</gene>
<organism evidence="3 4">
    <name type="scientific">Lysobacter koreensis</name>
    <dbReference type="NCBI Taxonomy" id="266122"/>
    <lineage>
        <taxon>Bacteria</taxon>
        <taxon>Pseudomonadati</taxon>
        <taxon>Pseudomonadota</taxon>
        <taxon>Gammaproteobacteria</taxon>
        <taxon>Lysobacterales</taxon>
        <taxon>Lysobacteraceae</taxon>
        <taxon>Lysobacter</taxon>
    </lineage>
</organism>
<dbReference type="PROSITE" id="PS51257">
    <property type="entry name" value="PROKAR_LIPOPROTEIN"/>
    <property type="match status" value="1"/>
</dbReference>
<evidence type="ECO:0000256" key="2">
    <source>
        <dbReference type="SAM" id="SignalP"/>
    </source>
</evidence>
<sequence length="209" mass="21390">MTKTTACSLLAVAMLMMSCTSERNEERTSEIAPAPDSASQGAASPASTAAPAPAATGTEWGAQPNDDAPGAADPQPAGEPGGVLPLQPGVYVLQGSGCSAPANAGVRFYDGVGLSGSATHACRARVLSRRGNAYVVDQSCIDRPSGDGPRTSESQTITVHDARTFTLATPDKSARFRHCPPGELPEYLRERMALPAAKAAAADRPNAPS</sequence>
<evidence type="ECO:0008006" key="5">
    <source>
        <dbReference type="Google" id="ProtNLM"/>
    </source>
</evidence>
<protein>
    <recommendedName>
        <fullName evidence="5">Lipoprotein</fullName>
    </recommendedName>
</protein>
<dbReference type="Proteomes" id="UP001597090">
    <property type="component" value="Unassembled WGS sequence"/>
</dbReference>
<accession>A0ABW2YJ87</accession>
<feature type="chain" id="PRO_5045378944" description="Lipoprotein" evidence="2">
    <location>
        <begin position="24"/>
        <end position="209"/>
    </location>
</feature>
<evidence type="ECO:0000313" key="3">
    <source>
        <dbReference type="EMBL" id="MFD0738458.1"/>
    </source>
</evidence>
<reference evidence="4" key="1">
    <citation type="journal article" date="2019" name="Int. J. Syst. Evol. Microbiol.">
        <title>The Global Catalogue of Microorganisms (GCM) 10K type strain sequencing project: providing services to taxonomists for standard genome sequencing and annotation.</title>
        <authorList>
            <consortium name="The Broad Institute Genomics Platform"/>
            <consortium name="The Broad Institute Genome Sequencing Center for Infectious Disease"/>
            <person name="Wu L."/>
            <person name="Ma J."/>
        </authorList>
    </citation>
    <scope>NUCLEOTIDE SEQUENCE [LARGE SCALE GENOMIC DNA]</scope>
    <source>
        <strain evidence="4">CCUG 55491</strain>
    </source>
</reference>
<evidence type="ECO:0000256" key="1">
    <source>
        <dbReference type="SAM" id="MobiDB-lite"/>
    </source>
</evidence>
<dbReference type="RefSeq" id="WP_386811380.1">
    <property type="nucleotide sequence ID" value="NZ_JBHTIH010000002.1"/>
</dbReference>
<dbReference type="EMBL" id="JBHTIH010000002">
    <property type="protein sequence ID" value="MFD0738458.1"/>
    <property type="molecule type" value="Genomic_DNA"/>
</dbReference>
<feature type="compositionally biased region" description="Low complexity" evidence="1">
    <location>
        <begin position="32"/>
        <end position="78"/>
    </location>
</feature>
<feature type="region of interest" description="Disordered" evidence="1">
    <location>
        <begin position="20"/>
        <end position="83"/>
    </location>
</feature>
<evidence type="ECO:0000313" key="4">
    <source>
        <dbReference type="Proteomes" id="UP001597090"/>
    </source>
</evidence>
<keyword evidence="2" id="KW-0732">Signal</keyword>
<feature type="signal peptide" evidence="2">
    <location>
        <begin position="1"/>
        <end position="23"/>
    </location>
</feature>
<comment type="caution">
    <text evidence="3">The sequence shown here is derived from an EMBL/GenBank/DDBJ whole genome shotgun (WGS) entry which is preliminary data.</text>
</comment>
<keyword evidence="4" id="KW-1185">Reference proteome</keyword>